<protein>
    <submittedName>
        <fullName evidence="2">Putative permease</fullName>
    </submittedName>
</protein>
<sequence length="163" mass="17237">MLITIVVIGAMALSLSIWAYTKGVHIAGFKSALKMGLSISPIMFFTFIIIGMVSSIDLSSGIQKTFGNDSGISGIAIASLAGMLTPGGTFVALSVGGTLIKSGAGISPVVAYMVAYSTWDLTRTPFEIGFMGWKYVLVKWCCILILPIIGGLIAKLLFSWVNF</sequence>
<dbReference type="AlphaFoldDB" id="A0A4R6GQV1"/>
<evidence type="ECO:0000313" key="2">
    <source>
        <dbReference type="EMBL" id="TDN97722.1"/>
    </source>
</evidence>
<keyword evidence="1" id="KW-1133">Transmembrane helix</keyword>
<dbReference type="EMBL" id="SNWI01000009">
    <property type="protein sequence ID" value="TDN97722.1"/>
    <property type="molecule type" value="Genomic_DNA"/>
</dbReference>
<evidence type="ECO:0000313" key="3">
    <source>
        <dbReference type="Proteomes" id="UP000294848"/>
    </source>
</evidence>
<feature type="transmembrane region" description="Helical" evidence="1">
    <location>
        <begin position="35"/>
        <end position="54"/>
    </location>
</feature>
<comment type="caution">
    <text evidence="2">The sequence shown here is derived from an EMBL/GenBank/DDBJ whole genome shotgun (WGS) entry which is preliminary data.</text>
</comment>
<organism evidence="2 3">
    <name type="scientific">Sunxiuqinia elliptica</name>
    <dbReference type="NCBI Taxonomy" id="655355"/>
    <lineage>
        <taxon>Bacteria</taxon>
        <taxon>Pseudomonadati</taxon>
        <taxon>Bacteroidota</taxon>
        <taxon>Bacteroidia</taxon>
        <taxon>Marinilabiliales</taxon>
        <taxon>Prolixibacteraceae</taxon>
        <taxon>Sunxiuqinia</taxon>
    </lineage>
</organism>
<proteinExistence type="predicted"/>
<name>A0A4R6GQV1_9BACT</name>
<dbReference type="OrthoDB" id="5797013at2"/>
<keyword evidence="1" id="KW-0812">Transmembrane</keyword>
<dbReference type="RefSeq" id="WP_133466314.1">
    <property type="nucleotide sequence ID" value="NZ_SNWI01000009.1"/>
</dbReference>
<dbReference type="Proteomes" id="UP000294848">
    <property type="component" value="Unassembled WGS sequence"/>
</dbReference>
<evidence type="ECO:0000256" key="1">
    <source>
        <dbReference type="SAM" id="Phobius"/>
    </source>
</evidence>
<keyword evidence="1" id="KW-0472">Membrane</keyword>
<feature type="transmembrane region" description="Helical" evidence="1">
    <location>
        <begin position="136"/>
        <end position="158"/>
    </location>
</feature>
<feature type="transmembrane region" description="Helical" evidence="1">
    <location>
        <begin position="66"/>
        <end position="84"/>
    </location>
</feature>
<gene>
    <name evidence="2" type="ORF">DET52_109124</name>
</gene>
<accession>A0A4R6GQV1</accession>
<reference evidence="2 3" key="1">
    <citation type="submission" date="2019-03" db="EMBL/GenBank/DDBJ databases">
        <title>Freshwater and sediment microbial communities from various areas in North America, analyzing microbe dynamics in response to fracking.</title>
        <authorList>
            <person name="Lamendella R."/>
        </authorList>
    </citation>
    <scope>NUCLEOTIDE SEQUENCE [LARGE SCALE GENOMIC DNA]</scope>
    <source>
        <strain evidence="2 3">114D</strain>
    </source>
</reference>